<dbReference type="Proteomes" id="UP001017257">
    <property type="component" value="Chromosome"/>
</dbReference>
<evidence type="ECO:0000256" key="6">
    <source>
        <dbReference type="ARBA" id="ARBA00023239"/>
    </source>
</evidence>
<keyword evidence="8" id="KW-0732">Signal</keyword>
<dbReference type="PANTHER" id="PTHR11002">
    <property type="entry name" value="CARBONIC ANHYDRASE"/>
    <property type="match status" value="1"/>
</dbReference>
<dbReference type="PANTHER" id="PTHR11002:SF76">
    <property type="entry name" value="CARBONIC ANHYDRASE"/>
    <property type="match status" value="1"/>
</dbReference>
<dbReference type="NCBIfam" id="NF011765">
    <property type="entry name" value="PRK15219.1"/>
    <property type="match status" value="1"/>
</dbReference>
<evidence type="ECO:0000256" key="4">
    <source>
        <dbReference type="ARBA" id="ARBA00022723"/>
    </source>
</evidence>
<sequence>MMLSRRYFCCAGALVGTTATLGRAYAADSCMALTQERQRALGPDDALKELKAGNERFLTQTMRNCNLLEQVRATAGGQFPFAVVIGCIDSRVPPELVFDQRIGDIFSARIAGNVADDDVVGSAEFATKLAGAKLIVVLGHSECGAVKGAIDGAELGMLTNLLKRIRPAIEANSSAPGAHTSKNKDFVQQVATTNARLAAQGLERDSPILRDLVAGNELKIVAAMHDVATGRIMFME</sequence>
<evidence type="ECO:0000256" key="5">
    <source>
        <dbReference type="ARBA" id="ARBA00022833"/>
    </source>
</evidence>
<dbReference type="InterPro" id="IPR001765">
    <property type="entry name" value="Carbonic_anhydrase"/>
</dbReference>
<name>A0ABY5RR15_9HYPH</name>
<evidence type="ECO:0000256" key="3">
    <source>
        <dbReference type="ARBA" id="ARBA00012925"/>
    </source>
</evidence>
<dbReference type="Pfam" id="PF00484">
    <property type="entry name" value="Pro_CA"/>
    <property type="match status" value="1"/>
</dbReference>
<evidence type="ECO:0000256" key="7">
    <source>
        <dbReference type="ARBA" id="ARBA00048348"/>
    </source>
</evidence>
<reference evidence="9" key="1">
    <citation type="submission" date="2022-08" db="EMBL/GenBank/DDBJ databases">
        <title>Microvirga terrae sp. nov., isolated from soil.</title>
        <authorList>
            <person name="Kim K.H."/>
            <person name="Seo Y.L."/>
            <person name="Kim J.M."/>
            <person name="Lee J.K."/>
            <person name="Han D.M."/>
            <person name="Jeon C.O."/>
        </authorList>
    </citation>
    <scope>NUCLEOTIDE SEQUENCE</scope>
    <source>
        <strain evidence="9">R24</strain>
    </source>
</reference>
<organism evidence="9 10">
    <name type="scientific">Microvirga terrae</name>
    <dbReference type="NCBI Taxonomy" id="2740529"/>
    <lineage>
        <taxon>Bacteria</taxon>
        <taxon>Pseudomonadati</taxon>
        <taxon>Pseudomonadota</taxon>
        <taxon>Alphaproteobacteria</taxon>
        <taxon>Hyphomicrobiales</taxon>
        <taxon>Methylobacteriaceae</taxon>
        <taxon>Microvirga</taxon>
    </lineage>
</organism>
<dbReference type="InterPro" id="IPR036874">
    <property type="entry name" value="Carbonic_anhydrase_sf"/>
</dbReference>
<evidence type="ECO:0000256" key="8">
    <source>
        <dbReference type="SAM" id="SignalP"/>
    </source>
</evidence>
<accession>A0ABY5RR15</accession>
<comment type="cofactor">
    <cofactor evidence="1">
        <name>Zn(2+)</name>
        <dbReference type="ChEBI" id="CHEBI:29105"/>
    </cofactor>
</comment>
<evidence type="ECO:0000256" key="1">
    <source>
        <dbReference type="ARBA" id="ARBA00001947"/>
    </source>
</evidence>
<feature type="chain" id="PRO_5047076233" description="carbonic anhydrase" evidence="8">
    <location>
        <begin position="27"/>
        <end position="236"/>
    </location>
</feature>
<dbReference type="SMART" id="SM00947">
    <property type="entry name" value="Pro_CA"/>
    <property type="match status" value="1"/>
</dbReference>
<comment type="similarity">
    <text evidence="2">Belongs to the beta-class carbonic anhydrase family.</text>
</comment>
<proteinExistence type="inferred from homology"/>
<keyword evidence="5" id="KW-0862">Zinc</keyword>
<gene>
    <name evidence="9" type="ORF">HPT29_019445</name>
</gene>
<dbReference type="EC" id="4.2.1.1" evidence="3"/>
<evidence type="ECO:0000313" key="9">
    <source>
        <dbReference type="EMBL" id="UVF18642.1"/>
    </source>
</evidence>
<feature type="signal peptide" evidence="8">
    <location>
        <begin position="1"/>
        <end position="26"/>
    </location>
</feature>
<dbReference type="CDD" id="cd03378">
    <property type="entry name" value="beta_CA_cladeC"/>
    <property type="match status" value="1"/>
</dbReference>
<keyword evidence="4" id="KW-0479">Metal-binding</keyword>
<dbReference type="EMBL" id="CP102845">
    <property type="protein sequence ID" value="UVF18642.1"/>
    <property type="molecule type" value="Genomic_DNA"/>
</dbReference>
<keyword evidence="6" id="KW-0456">Lyase</keyword>
<evidence type="ECO:0000313" key="10">
    <source>
        <dbReference type="Proteomes" id="UP001017257"/>
    </source>
</evidence>
<comment type="catalytic activity">
    <reaction evidence="7">
        <text>hydrogencarbonate + H(+) = CO2 + H2O</text>
        <dbReference type="Rhea" id="RHEA:10748"/>
        <dbReference type="ChEBI" id="CHEBI:15377"/>
        <dbReference type="ChEBI" id="CHEBI:15378"/>
        <dbReference type="ChEBI" id="CHEBI:16526"/>
        <dbReference type="ChEBI" id="CHEBI:17544"/>
        <dbReference type="EC" id="4.2.1.1"/>
    </reaction>
</comment>
<dbReference type="Gene3D" id="3.40.1050.10">
    <property type="entry name" value="Carbonic anhydrase"/>
    <property type="match status" value="1"/>
</dbReference>
<keyword evidence="10" id="KW-1185">Reference proteome</keyword>
<dbReference type="RefSeq" id="WP_259060190.1">
    <property type="nucleotide sequence ID" value="NZ_CP102845.1"/>
</dbReference>
<evidence type="ECO:0000256" key="2">
    <source>
        <dbReference type="ARBA" id="ARBA00006217"/>
    </source>
</evidence>
<protein>
    <recommendedName>
        <fullName evidence="3">carbonic anhydrase</fullName>
        <ecNumber evidence="3">4.2.1.1</ecNumber>
    </recommendedName>
</protein>
<dbReference type="SUPFAM" id="SSF53056">
    <property type="entry name" value="beta-carbonic anhydrase, cab"/>
    <property type="match status" value="1"/>
</dbReference>